<dbReference type="Gramene" id="KRH63321">
    <property type="protein sequence ID" value="KRH63321"/>
    <property type="gene ID" value="GLYMA_04G168000"/>
</dbReference>
<dbReference type="InParanoid" id="A0A0R0KE28"/>
<dbReference type="EnsemblPlants" id="KRH63321">
    <property type="protein sequence ID" value="KRH63321"/>
    <property type="gene ID" value="GLYMA_04G168000"/>
</dbReference>
<reference evidence="1" key="3">
    <citation type="submission" date="2018-07" db="EMBL/GenBank/DDBJ databases">
        <title>WGS assembly of Glycine max.</title>
        <authorList>
            <person name="Schmutz J."/>
            <person name="Cannon S."/>
            <person name="Schlueter J."/>
            <person name="Ma J."/>
            <person name="Mitros T."/>
            <person name="Nelson W."/>
            <person name="Hyten D."/>
            <person name="Song Q."/>
            <person name="Thelen J."/>
            <person name="Cheng J."/>
            <person name="Xu D."/>
            <person name="Hellsten U."/>
            <person name="May G."/>
            <person name="Yu Y."/>
            <person name="Sakurai T."/>
            <person name="Umezawa T."/>
            <person name="Bhattacharyya M."/>
            <person name="Sandhu D."/>
            <person name="Valliyodan B."/>
            <person name="Lindquist E."/>
            <person name="Peto M."/>
            <person name="Grant D."/>
            <person name="Shu S."/>
            <person name="Goodstein D."/>
            <person name="Barry K."/>
            <person name="Futrell-Griggs M."/>
            <person name="Abernathy B."/>
            <person name="Du J."/>
            <person name="Tian Z."/>
            <person name="Zhu L."/>
            <person name="Gill N."/>
            <person name="Joshi T."/>
            <person name="Libault M."/>
            <person name="Sethuraman A."/>
            <person name="Zhang X."/>
            <person name="Shinozaki K."/>
            <person name="Nguyen H."/>
            <person name="Wing R."/>
            <person name="Cregan P."/>
            <person name="Specht J."/>
            <person name="Grimwood J."/>
            <person name="Rokhsar D."/>
            <person name="Stacey G."/>
            <person name="Shoemaker R."/>
            <person name="Jackson S."/>
        </authorList>
    </citation>
    <scope>NUCLEOTIDE SEQUENCE</scope>
    <source>
        <tissue evidence="1">Callus</tissue>
    </source>
</reference>
<reference evidence="2" key="2">
    <citation type="submission" date="2018-02" db="UniProtKB">
        <authorList>
            <consortium name="EnsemblPlants"/>
        </authorList>
    </citation>
    <scope>IDENTIFICATION</scope>
    <source>
        <strain evidence="2">Williams 82</strain>
    </source>
</reference>
<name>A0A0R0KE28_SOYBN</name>
<protein>
    <submittedName>
        <fullName evidence="1 2">Uncharacterized protein</fullName>
    </submittedName>
</protein>
<reference evidence="1 2" key="1">
    <citation type="journal article" date="2010" name="Nature">
        <title>Genome sequence of the palaeopolyploid soybean.</title>
        <authorList>
            <person name="Schmutz J."/>
            <person name="Cannon S.B."/>
            <person name="Schlueter J."/>
            <person name="Ma J."/>
            <person name="Mitros T."/>
            <person name="Nelson W."/>
            <person name="Hyten D.L."/>
            <person name="Song Q."/>
            <person name="Thelen J.J."/>
            <person name="Cheng J."/>
            <person name="Xu D."/>
            <person name="Hellsten U."/>
            <person name="May G.D."/>
            <person name="Yu Y."/>
            <person name="Sakurai T."/>
            <person name="Umezawa T."/>
            <person name="Bhattacharyya M.K."/>
            <person name="Sandhu D."/>
            <person name="Valliyodan B."/>
            <person name="Lindquist E."/>
            <person name="Peto M."/>
            <person name="Grant D."/>
            <person name="Shu S."/>
            <person name="Goodstein D."/>
            <person name="Barry K."/>
            <person name="Futrell-Griggs M."/>
            <person name="Abernathy B."/>
            <person name="Du J."/>
            <person name="Tian Z."/>
            <person name="Zhu L."/>
            <person name="Gill N."/>
            <person name="Joshi T."/>
            <person name="Libault M."/>
            <person name="Sethuraman A."/>
            <person name="Zhang X.-C."/>
            <person name="Shinozaki K."/>
            <person name="Nguyen H.T."/>
            <person name="Wing R.A."/>
            <person name="Cregan P."/>
            <person name="Specht J."/>
            <person name="Grimwood J."/>
            <person name="Rokhsar D."/>
            <person name="Stacey G."/>
            <person name="Shoemaker R.C."/>
            <person name="Jackson S.A."/>
        </authorList>
    </citation>
    <scope>NUCLEOTIDE SEQUENCE</scope>
    <source>
        <strain evidence="2">cv. Williams 82</strain>
        <tissue evidence="1">Callus</tissue>
    </source>
</reference>
<organism evidence="1">
    <name type="scientific">Glycine max</name>
    <name type="common">Soybean</name>
    <name type="synonym">Glycine hispida</name>
    <dbReference type="NCBI Taxonomy" id="3847"/>
    <lineage>
        <taxon>Eukaryota</taxon>
        <taxon>Viridiplantae</taxon>
        <taxon>Streptophyta</taxon>
        <taxon>Embryophyta</taxon>
        <taxon>Tracheophyta</taxon>
        <taxon>Spermatophyta</taxon>
        <taxon>Magnoliopsida</taxon>
        <taxon>eudicotyledons</taxon>
        <taxon>Gunneridae</taxon>
        <taxon>Pentapetalae</taxon>
        <taxon>rosids</taxon>
        <taxon>fabids</taxon>
        <taxon>Fabales</taxon>
        <taxon>Fabaceae</taxon>
        <taxon>Papilionoideae</taxon>
        <taxon>50 kb inversion clade</taxon>
        <taxon>NPAAA clade</taxon>
        <taxon>indigoferoid/millettioid clade</taxon>
        <taxon>Phaseoleae</taxon>
        <taxon>Glycine</taxon>
        <taxon>Glycine subgen. Soja</taxon>
    </lineage>
</organism>
<gene>
    <name evidence="1" type="ORF">GLYMA_04G168000</name>
</gene>
<dbReference type="EMBL" id="CM000837">
    <property type="protein sequence ID" value="KRH63321.1"/>
    <property type="molecule type" value="Genomic_DNA"/>
</dbReference>
<evidence type="ECO:0000313" key="1">
    <source>
        <dbReference type="EMBL" id="KRH63321.1"/>
    </source>
</evidence>
<sequence length="74" mass="8039">MKFSTIPQLRDGLIASRIVQIRFSLSSSSSYYYPNPNLSYSNSTPLREIMATTLVSSAGGMLAMLDTLSPTSTT</sequence>
<keyword evidence="3" id="KW-1185">Reference proteome</keyword>
<accession>A0A0R0KE28</accession>
<dbReference type="Proteomes" id="UP000008827">
    <property type="component" value="Chromosome 4"/>
</dbReference>
<dbReference type="AlphaFoldDB" id="A0A0R0KE28"/>
<evidence type="ECO:0000313" key="2">
    <source>
        <dbReference type="EnsemblPlants" id="KRH63321"/>
    </source>
</evidence>
<proteinExistence type="predicted"/>
<evidence type="ECO:0000313" key="3">
    <source>
        <dbReference type="Proteomes" id="UP000008827"/>
    </source>
</evidence>